<comment type="pathway">
    <text evidence="3">Protein modification; protein ubiquitination.</text>
</comment>
<evidence type="ECO:0000256" key="7">
    <source>
        <dbReference type="ARBA" id="ARBA00022723"/>
    </source>
</evidence>
<keyword evidence="12 16" id="KW-1133">Transmembrane helix</keyword>
<dbReference type="AlphaFoldDB" id="A0AAW1GUJ2"/>
<evidence type="ECO:0000256" key="13">
    <source>
        <dbReference type="ARBA" id="ARBA00023136"/>
    </source>
</evidence>
<feature type="chain" id="PRO_5043407689" description="RING-type E3 ubiquitin transferase" evidence="17">
    <location>
        <begin position="27"/>
        <end position="350"/>
    </location>
</feature>
<evidence type="ECO:0000256" key="9">
    <source>
        <dbReference type="ARBA" id="ARBA00022771"/>
    </source>
</evidence>
<name>A0AAW1GUJ2_SAPOF</name>
<dbReference type="PANTHER" id="PTHR46279:SF10">
    <property type="entry name" value="RING-TYPE E3 UBIQUITIN TRANSFERASE"/>
    <property type="match status" value="1"/>
</dbReference>
<dbReference type="Pfam" id="PF13947">
    <property type="entry name" value="GUB_WAK_bind"/>
    <property type="match status" value="1"/>
</dbReference>
<evidence type="ECO:0000259" key="18">
    <source>
        <dbReference type="PROSITE" id="PS50089"/>
    </source>
</evidence>
<dbReference type="GO" id="GO:0030247">
    <property type="term" value="F:polysaccharide binding"/>
    <property type="evidence" value="ECO:0007669"/>
    <property type="project" value="InterPro"/>
</dbReference>
<dbReference type="GO" id="GO:0016020">
    <property type="term" value="C:membrane"/>
    <property type="evidence" value="ECO:0007669"/>
    <property type="project" value="UniProtKB-SubCell"/>
</dbReference>
<dbReference type="PANTHER" id="PTHR46279">
    <property type="entry name" value="RING/U-BOX SUPERFAMILY PROTEIN"/>
    <property type="match status" value="1"/>
</dbReference>
<comment type="caution">
    <text evidence="19">The sequence shown here is derived from an EMBL/GenBank/DDBJ whole genome shotgun (WGS) entry which is preliminary data.</text>
</comment>
<evidence type="ECO:0000256" key="14">
    <source>
        <dbReference type="ARBA" id="ARBA00024209"/>
    </source>
</evidence>
<keyword evidence="8 17" id="KW-0732">Signal</keyword>
<comment type="subcellular location">
    <subcellularLocation>
        <location evidence="2">Membrane</location>
        <topology evidence="2">Single-pass membrane protein</topology>
    </subcellularLocation>
</comment>
<evidence type="ECO:0000256" key="4">
    <source>
        <dbReference type="ARBA" id="ARBA00012483"/>
    </source>
</evidence>
<keyword evidence="10" id="KW-0833">Ubl conjugation pathway</keyword>
<evidence type="ECO:0000256" key="5">
    <source>
        <dbReference type="ARBA" id="ARBA00022679"/>
    </source>
</evidence>
<proteinExistence type="inferred from homology"/>
<dbReference type="SMART" id="SM00184">
    <property type="entry name" value="RING"/>
    <property type="match status" value="1"/>
</dbReference>
<evidence type="ECO:0000256" key="15">
    <source>
        <dbReference type="PROSITE-ProRule" id="PRU00175"/>
    </source>
</evidence>
<keyword evidence="9 15" id="KW-0863">Zinc-finger</keyword>
<reference evidence="19" key="1">
    <citation type="submission" date="2024-03" db="EMBL/GenBank/DDBJ databases">
        <title>WGS assembly of Saponaria officinalis var. Norfolk2.</title>
        <authorList>
            <person name="Jenkins J."/>
            <person name="Shu S."/>
            <person name="Grimwood J."/>
            <person name="Barry K."/>
            <person name="Goodstein D."/>
            <person name="Schmutz J."/>
            <person name="Leebens-Mack J."/>
            <person name="Osbourn A."/>
        </authorList>
    </citation>
    <scope>NUCLEOTIDE SEQUENCE [LARGE SCALE GENOMIC DNA]</scope>
    <source>
        <strain evidence="19">JIC</strain>
    </source>
</reference>
<dbReference type="InterPro" id="IPR046948">
    <property type="entry name" value="ATL20-22-like"/>
</dbReference>
<dbReference type="InterPro" id="IPR001841">
    <property type="entry name" value="Znf_RING"/>
</dbReference>
<keyword evidence="7" id="KW-0479">Metal-binding</keyword>
<sequence>MNSYTKIIIILPQLLIIFLYSPTSTGLETCDPSNCPKSSTKSMYSIDVSVQYPFHLRDVQAGSCGMTGFDLYCDYTFGTLIRLPNNTVLRVEGIYYNSNQIILSDPYNQCIPHKLMSLNLSNTPFNLDGITKNFWVYNCSSDRNFEEYDQIDCLSGSGYTVISSGSDIMEKIGDLNCKFLKILNVPVSYPSSLLSYVPTISLNWNGDAIPPPPGKYSNSGFNSVYSKFSLVLAVFIFLMTVIFGFRYLMYGRVRSISPINANTTSTDETEVGGLDQVTIDSYPQLVVGDSGRLIKPDDNICPICLSDYRPRDTLKLLPECLHRFHAECIDQWLRSKGICPICRTSPPHIS</sequence>
<evidence type="ECO:0000313" key="20">
    <source>
        <dbReference type="Proteomes" id="UP001443914"/>
    </source>
</evidence>
<dbReference type="GO" id="GO:0008270">
    <property type="term" value="F:zinc ion binding"/>
    <property type="evidence" value="ECO:0007669"/>
    <property type="project" value="UniProtKB-KW"/>
</dbReference>
<evidence type="ECO:0000256" key="8">
    <source>
        <dbReference type="ARBA" id="ARBA00022729"/>
    </source>
</evidence>
<feature type="signal peptide" evidence="17">
    <location>
        <begin position="1"/>
        <end position="26"/>
    </location>
</feature>
<dbReference type="Pfam" id="PF13639">
    <property type="entry name" value="zf-RING_2"/>
    <property type="match status" value="1"/>
</dbReference>
<dbReference type="InterPro" id="IPR013083">
    <property type="entry name" value="Znf_RING/FYVE/PHD"/>
</dbReference>
<dbReference type="Proteomes" id="UP001443914">
    <property type="component" value="Unassembled WGS sequence"/>
</dbReference>
<evidence type="ECO:0000256" key="11">
    <source>
        <dbReference type="ARBA" id="ARBA00022833"/>
    </source>
</evidence>
<evidence type="ECO:0000256" key="2">
    <source>
        <dbReference type="ARBA" id="ARBA00004167"/>
    </source>
</evidence>
<dbReference type="Gene3D" id="3.30.40.10">
    <property type="entry name" value="Zinc/RING finger domain, C3HC4 (zinc finger)"/>
    <property type="match status" value="1"/>
</dbReference>
<keyword evidence="6 16" id="KW-0812">Transmembrane</keyword>
<dbReference type="CDD" id="cd16461">
    <property type="entry name" value="RING-H2_EL5-like"/>
    <property type="match status" value="1"/>
</dbReference>
<comment type="similarity">
    <text evidence="14">Belongs to the RING-type zinc finger family. ATL subfamily.</text>
</comment>
<accession>A0AAW1GUJ2</accession>
<evidence type="ECO:0000256" key="12">
    <source>
        <dbReference type="ARBA" id="ARBA00022989"/>
    </source>
</evidence>
<dbReference type="EMBL" id="JBDFQZ010000014">
    <property type="protein sequence ID" value="KAK9665257.1"/>
    <property type="molecule type" value="Genomic_DNA"/>
</dbReference>
<evidence type="ECO:0000256" key="6">
    <source>
        <dbReference type="ARBA" id="ARBA00022692"/>
    </source>
</evidence>
<gene>
    <name evidence="19" type="ORF">RND81_14G100600</name>
</gene>
<evidence type="ECO:0000256" key="10">
    <source>
        <dbReference type="ARBA" id="ARBA00022786"/>
    </source>
</evidence>
<evidence type="ECO:0000256" key="16">
    <source>
        <dbReference type="SAM" id="Phobius"/>
    </source>
</evidence>
<organism evidence="19 20">
    <name type="scientific">Saponaria officinalis</name>
    <name type="common">Common soapwort</name>
    <name type="synonym">Lychnis saponaria</name>
    <dbReference type="NCBI Taxonomy" id="3572"/>
    <lineage>
        <taxon>Eukaryota</taxon>
        <taxon>Viridiplantae</taxon>
        <taxon>Streptophyta</taxon>
        <taxon>Embryophyta</taxon>
        <taxon>Tracheophyta</taxon>
        <taxon>Spermatophyta</taxon>
        <taxon>Magnoliopsida</taxon>
        <taxon>eudicotyledons</taxon>
        <taxon>Gunneridae</taxon>
        <taxon>Pentapetalae</taxon>
        <taxon>Caryophyllales</taxon>
        <taxon>Caryophyllaceae</taxon>
        <taxon>Caryophylleae</taxon>
        <taxon>Saponaria</taxon>
    </lineage>
</organism>
<dbReference type="EC" id="2.3.2.27" evidence="4"/>
<keyword evidence="5" id="KW-0808">Transferase</keyword>
<keyword evidence="11" id="KW-0862">Zinc</keyword>
<evidence type="ECO:0000313" key="19">
    <source>
        <dbReference type="EMBL" id="KAK9665257.1"/>
    </source>
</evidence>
<evidence type="ECO:0000256" key="17">
    <source>
        <dbReference type="SAM" id="SignalP"/>
    </source>
</evidence>
<feature type="domain" description="RING-type" evidence="18">
    <location>
        <begin position="301"/>
        <end position="343"/>
    </location>
</feature>
<dbReference type="PROSITE" id="PS50089">
    <property type="entry name" value="ZF_RING_2"/>
    <property type="match status" value="1"/>
</dbReference>
<protein>
    <recommendedName>
        <fullName evidence="4">RING-type E3 ubiquitin transferase</fullName>
        <ecNumber evidence="4">2.3.2.27</ecNumber>
    </recommendedName>
</protein>
<dbReference type="InterPro" id="IPR025287">
    <property type="entry name" value="WAK_GUB"/>
</dbReference>
<evidence type="ECO:0000256" key="1">
    <source>
        <dbReference type="ARBA" id="ARBA00000900"/>
    </source>
</evidence>
<dbReference type="GO" id="GO:0061630">
    <property type="term" value="F:ubiquitin protein ligase activity"/>
    <property type="evidence" value="ECO:0007669"/>
    <property type="project" value="UniProtKB-EC"/>
</dbReference>
<comment type="catalytic activity">
    <reaction evidence="1">
        <text>S-ubiquitinyl-[E2 ubiquitin-conjugating enzyme]-L-cysteine + [acceptor protein]-L-lysine = [E2 ubiquitin-conjugating enzyme]-L-cysteine + N(6)-ubiquitinyl-[acceptor protein]-L-lysine.</text>
        <dbReference type="EC" id="2.3.2.27"/>
    </reaction>
</comment>
<feature type="transmembrane region" description="Helical" evidence="16">
    <location>
        <begin position="228"/>
        <end position="248"/>
    </location>
</feature>
<dbReference type="SUPFAM" id="SSF57850">
    <property type="entry name" value="RING/U-box"/>
    <property type="match status" value="1"/>
</dbReference>
<keyword evidence="20" id="KW-1185">Reference proteome</keyword>
<keyword evidence="13 16" id="KW-0472">Membrane</keyword>
<evidence type="ECO:0000256" key="3">
    <source>
        <dbReference type="ARBA" id="ARBA00004906"/>
    </source>
</evidence>